<feature type="transmembrane region" description="Helical" evidence="1">
    <location>
        <begin position="34"/>
        <end position="52"/>
    </location>
</feature>
<accession>A0A085ZH81</accession>
<evidence type="ECO:0000313" key="2">
    <source>
        <dbReference type="EMBL" id="KFF03795.1"/>
    </source>
</evidence>
<comment type="caution">
    <text evidence="2">The sequence shown here is derived from an EMBL/GenBank/DDBJ whole genome shotgun (WGS) entry which is preliminary data.</text>
</comment>
<organism evidence="2 3">
    <name type="scientific">Chryseobacterium luteum</name>
    <dbReference type="NCBI Taxonomy" id="421531"/>
    <lineage>
        <taxon>Bacteria</taxon>
        <taxon>Pseudomonadati</taxon>
        <taxon>Bacteroidota</taxon>
        <taxon>Flavobacteriia</taxon>
        <taxon>Flavobacteriales</taxon>
        <taxon>Weeksellaceae</taxon>
        <taxon>Chryseobacterium group</taxon>
        <taxon>Chryseobacterium</taxon>
    </lineage>
</organism>
<dbReference type="AlphaFoldDB" id="A0A085ZH81"/>
<reference evidence="2 3" key="1">
    <citation type="submission" date="2014-07" db="EMBL/GenBank/DDBJ databases">
        <title>Genome of Chryseobacterium luteum DSM 18605.</title>
        <authorList>
            <person name="Stropko S.J."/>
            <person name="Pipes S.E."/>
            <person name="Newman J.D."/>
        </authorList>
    </citation>
    <scope>NUCLEOTIDE SEQUENCE [LARGE SCALE GENOMIC DNA]</scope>
    <source>
        <strain evidence="2 3">DSM 18605</strain>
    </source>
</reference>
<dbReference type="RefSeq" id="WP_034704336.1">
    <property type="nucleotide sequence ID" value="NZ_JPRO01000007.1"/>
</dbReference>
<evidence type="ECO:0000313" key="3">
    <source>
        <dbReference type="Proteomes" id="UP000028703"/>
    </source>
</evidence>
<keyword evidence="1" id="KW-1133">Transmembrane helix</keyword>
<proteinExistence type="predicted"/>
<keyword evidence="3" id="KW-1185">Reference proteome</keyword>
<evidence type="ECO:0000256" key="1">
    <source>
        <dbReference type="SAM" id="Phobius"/>
    </source>
</evidence>
<name>A0A085ZH81_9FLAO</name>
<dbReference type="OrthoDB" id="1255628at2"/>
<dbReference type="EMBL" id="JPRO01000007">
    <property type="protein sequence ID" value="KFF03795.1"/>
    <property type="molecule type" value="Genomic_DNA"/>
</dbReference>
<protein>
    <submittedName>
        <fullName evidence="2">Uncharacterized protein</fullName>
    </submittedName>
</protein>
<keyword evidence="1" id="KW-0812">Transmembrane</keyword>
<keyword evidence="1" id="KW-0472">Membrane</keyword>
<dbReference type="Proteomes" id="UP000028703">
    <property type="component" value="Unassembled WGS sequence"/>
</dbReference>
<gene>
    <name evidence="2" type="ORF">IX38_10285</name>
</gene>
<sequence length="156" mass="18769">MGSIYTRIIFVFIFLTILLSAVARQKKVNFYFPFIIYGILLIGYLIKVGYDLKEYNSYNQEMFSNVTGITVNNQTVNYKQYNKLFEELKSDEFTWVNHPIKKKEYWITIHTKQRTYQFKIWETYNQGVLVYRINESGKEFVTNRNDKIGYFLNNVK</sequence>